<feature type="chain" id="PRO_5014573493" evidence="19">
    <location>
        <begin position="21"/>
        <end position="665"/>
    </location>
</feature>
<dbReference type="EMBL" id="PSQE01000005">
    <property type="protein sequence ID" value="RHN56205.1"/>
    <property type="molecule type" value="Genomic_DNA"/>
</dbReference>
<evidence type="ECO:0000256" key="5">
    <source>
        <dbReference type="ARBA" id="ARBA00022692"/>
    </source>
</evidence>
<reference evidence="26" key="4">
    <citation type="journal article" date="2018" name="Nat. Plants">
        <title>Whole-genome landscape of Medicago truncatula symbiotic genes.</title>
        <authorList>
            <person name="Pecrix Y."/>
            <person name="Staton S.E."/>
            <person name="Sallet E."/>
            <person name="Lelandais-Briere C."/>
            <person name="Moreau S."/>
            <person name="Carrere S."/>
            <person name="Blein T."/>
            <person name="Jardinaud M.F."/>
            <person name="Latrasse D."/>
            <person name="Zouine M."/>
            <person name="Zahm M."/>
            <person name="Kreplak J."/>
            <person name="Mayjonade B."/>
            <person name="Satge C."/>
            <person name="Perez M."/>
            <person name="Cauet S."/>
            <person name="Marande W."/>
            <person name="Chantry-Darmon C."/>
            <person name="Lopez-Roques C."/>
            <person name="Bouchez O."/>
            <person name="Berard A."/>
            <person name="Debelle F."/>
            <person name="Munos S."/>
            <person name="Bendahmane A."/>
            <person name="Berges H."/>
            <person name="Niebel A."/>
            <person name="Buitink J."/>
            <person name="Frugier F."/>
            <person name="Benhamed M."/>
            <person name="Crespi M."/>
            <person name="Gouzy J."/>
            <person name="Gamas P."/>
        </authorList>
    </citation>
    <scope>NUCLEOTIDE SEQUENCE [LARGE SCALE GENOMIC DNA]</scope>
    <source>
        <strain evidence="26">cv. Jemalong A17</strain>
    </source>
</reference>
<dbReference type="InterPro" id="IPR008271">
    <property type="entry name" value="Ser/Thr_kinase_AS"/>
</dbReference>
<dbReference type="CDD" id="cd14066">
    <property type="entry name" value="STKc_IRAK"/>
    <property type="match status" value="1"/>
</dbReference>
<evidence type="ECO:0000256" key="2">
    <source>
        <dbReference type="ARBA" id="ARBA00022527"/>
    </source>
</evidence>
<dbReference type="Proteomes" id="UP000265566">
    <property type="component" value="Chromosome 5"/>
</dbReference>
<reference evidence="22 25" key="1">
    <citation type="journal article" date="2011" name="Nature">
        <title>The Medicago genome provides insight into the evolution of rhizobial symbioses.</title>
        <authorList>
            <person name="Young N.D."/>
            <person name="Debelle F."/>
            <person name="Oldroyd G.E."/>
            <person name="Geurts R."/>
            <person name="Cannon S.B."/>
            <person name="Udvardi M.K."/>
            <person name="Benedito V.A."/>
            <person name="Mayer K.F."/>
            <person name="Gouzy J."/>
            <person name="Schoof H."/>
            <person name="Van de Peer Y."/>
            <person name="Proost S."/>
            <person name="Cook D.R."/>
            <person name="Meyers B.C."/>
            <person name="Spannagl M."/>
            <person name="Cheung F."/>
            <person name="De Mita S."/>
            <person name="Krishnakumar V."/>
            <person name="Gundlach H."/>
            <person name="Zhou S."/>
            <person name="Mudge J."/>
            <person name="Bharti A.K."/>
            <person name="Murray J.D."/>
            <person name="Naoumkina M.A."/>
            <person name="Rosen B."/>
            <person name="Silverstein K.A."/>
            <person name="Tang H."/>
            <person name="Rombauts S."/>
            <person name="Zhao P.X."/>
            <person name="Zhou P."/>
            <person name="Barbe V."/>
            <person name="Bardou P."/>
            <person name="Bechner M."/>
            <person name="Bellec A."/>
            <person name="Berger A."/>
            <person name="Berges H."/>
            <person name="Bidwell S."/>
            <person name="Bisseling T."/>
            <person name="Choisne N."/>
            <person name="Couloux A."/>
            <person name="Denny R."/>
            <person name="Deshpande S."/>
            <person name="Dai X."/>
            <person name="Doyle J.J."/>
            <person name="Dudez A.M."/>
            <person name="Farmer A.D."/>
            <person name="Fouteau S."/>
            <person name="Franken C."/>
            <person name="Gibelin C."/>
            <person name="Gish J."/>
            <person name="Goldstein S."/>
            <person name="Gonzalez A.J."/>
            <person name="Green P.J."/>
            <person name="Hallab A."/>
            <person name="Hartog M."/>
            <person name="Hua A."/>
            <person name="Humphray S.J."/>
            <person name="Jeong D.H."/>
            <person name="Jing Y."/>
            <person name="Jocker A."/>
            <person name="Kenton S.M."/>
            <person name="Kim D.J."/>
            <person name="Klee K."/>
            <person name="Lai H."/>
            <person name="Lang C."/>
            <person name="Lin S."/>
            <person name="Macmil S.L."/>
            <person name="Magdelenat G."/>
            <person name="Matthews L."/>
            <person name="McCorrison J."/>
            <person name="Monaghan E.L."/>
            <person name="Mun J.H."/>
            <person name="Najar F.Z."/>
            <person name="Nicholson C."/>
            <person name="Noirot C."/>
            <person name="O'Bleness M."/>
            <person name="Paule C.R."/>
            <person name="Poulain J."/>
            <person name="Prion F."/>
            <person name="Qin B."/>
            <person name="Qu C."/>
            <person name="Retzel E.F."/>
            <person name="Riddle C."/>
            <person name="Sallet E."/>
            <person name="Samain S."/>
            <person name="Samson N."/>
            <person name="Sanders I."/>
            <person name="Saurat O."/>
            <person name="Scarpelli C."/>
            <person name="Schiex T."/>
            <person name="Segurens B."/>
            <person name="Severin A.J."/>
            <person name="Sherrier D.J."/>
            <person name="Shi R."/>
            <person name="Sims S."/>
            <person name="Singer S.R."/>
            <person name="Sinharoy S."/>
            <person name="Sterck L."/>
            <person name="Viollet A."/>
            <person name="Wang B.B."/>
            <person name="Wang K."/>
            <person name="Wang M."/>
            <person name="Wang X."/>
            <person name="Warfsmann J."/>
            <person name="Weissenbach J."/>
            <person name="White D.D."/>
            <person name="White J.D."/>
            <person name="Wiley G.B."/>
            <person name="Wincker P."/>
            <person name="Xing Y."/>
            <person name="Yang L."/>
            <person name="Yao Z."/>
            <person name="Ying F."/>
            <person name="Zhai J."/>
            <person name="Zhou L."/>
            <person name="Zuber A."/>
            <person name="Denarie J."/>
            <person name="Dixon R.A."/>
            <person name="May G.D."/>
            <person name="Schwartz D.C."/>
            <person name="Rogers J."/>
            <person name="Quetier F."/>
            <person name="Town C.D."/>
            <person name="Roe B.A."/>
        </authorList>
    </citation>
    <scope>NUCLEOTIDE SEQUENCE [LARGE SCALE GENOMIC DNA]</scope>
    <source>
        <strain evidence="22">A17</strain>
        <strain evidence="24 25">cv. Jemalong A17</strain>
    </source>
</reference>
<keyword evidence="25" id="KW-1185">Reference proteome</keyword>
<keyword evidence="6 19" id="KW-0732">Signal</keyword>
<keyword evidence="8 17" id="KW-0547">Nucleotide-binding</keyword>
<keyword evidence="10 17" id="KW-0067">ATP-binding</keyword>
<dbReference type="PROSITE" id="PS00107">
    <property type="entry name" value="PROTEIN_KINASE_ATP"/>
    <property type="match status" value="1"/>
</dbReference>
<keyword evidence="5 18" id="KW-0812">Transmembrane</keyword>
<evidence type="ECO:0000256" key="12">
    <source>
        <dbReference type="ARBA" id="ARBA00023136"/>
    </source>
</evidence>
<evidence type="ECO:0000256" key="19">
    <source>
        <dbReference type="SAM" id="SignalP"/>
    </source>
</evidence>
<evidence type="ECO:0000256" key="1">
    <source>
        <dbReference type="ARBA" id="ARBA00004167"/>
    </source>
</evidence>
<evidence type="ECO:0000256" key="18">
    <source>
        <dbReference type="SAM" id="Phobius"/>
    </source>
</evidence>
<dbReference type="OrthoDB" id="4062651at2759"/>
<comment type="subcellular location">
    <subcellularLocation>
        <location evidence="1">Membrane</location>
        <topology evidence="1">Single-pass membrane protein</topology>
    </subcellularLocation>
</comment>
<evidence type="ECO:0000256" key="15">
    <source>
        <dbReference type="ARBA" id="ARBA00047558"/>
    </source>
</evidence>
<reference evidence="22 25" key="2">
    <citation type="journal article" date="2014" name="BMC Genomics">
        <title>An improved genome release (version Mt4.0) for the model legume Medicago truncatula.</title>
        <authorList>
            <person name="Tang H."/>
            <person name="Krishnakumar V."/>
            <person name="Bidwell S."/>
            <person name="Rosen B."/>
            <person name="Chan A."/>
            <person name="Zhou S."/>
            <person name="Gentzbittel L."/>
            <person name="Childs K.L."/>
            <person name="Yandell M."/>
            <person name="Gundlach H."/>
            <person name="Mayer K.F."/>
            <person name="Schwartz D.C."/>
            <person name="Town C.D."/>
        </authorList>
    </citation>
    <scope>GENOME REANNOTATION</scope>
    <source>
        <strain evidence="22">A17</strain>
        <strain evidence="24 25">cv. Jemalong A17</strain>
    </source>
</reference>
<evidence type="ECO:0000256" key="17">
    <source>
        <dbReference type="PROSITE-ProRule" id="PRU10141"/>
    </source>
</evidence>
<evidence type="ECO:0000256" key="7">
    <source>
        <dbReference type="ARBA" id="ARBA00022737"/>
    </source>
</evidence>
<comment type="catalytic activity">
    <reaction evidence="16">
        <text>L-threonyl-[protein] + ATP = O-phospho-L-threonyl-[protein] + ADP + H(+)</text>
        <dbReference type="Rhea" id="RHEA:46608"/>
        <dbReference type="Rhea" id="RHEA-COMP:11060"/>
        <dbReference type="Rhea" id="RHEA-COMP:11605"/>
        <dbReference type="ChEBI" id="CHEBI:15378"/>
        <dbReference type="ChEBI" id="CHEBI:30013"/>
        <dbReference type="ChEBI" id="CHEBI:30616"/>
        <dbReference type="ChEBI" id="CHEBI:61977"/>
        <dbReference type="ChEBI" id="CHEBI:456216"/>
    </reaction>
</comment>
<evidence type="ECO:0000256" key="16">
    <source>
        <dbReference type="ARBA" id="ARBA00047951"/>
    </source>
</evidence>
<feature type="signal peptide" evidence="19">
    <location>
        <begin position="1"/>
        <end position="20"/>
    </location>
</feature>
<evidence type="ECO:0000313" key="25">
    <source>
        <dbReference type="Proteomes" id="UP000002051"/>
    </source>
</evidence>
<dbReference type="InterPro" id="IPR038408">
    <property type="entry name" value="GNK2_sf"/>
</dbReference>
<evidence type="ECO:0000256" key="13">
    <source>
        <dbReference type="ARBA" id="ARBA00023170"/>
    </source>
</evidence>
<dbReference type="Gene3D" id="3.30.200.20">
    <property type="entry name" value="Phosphorylase Kinase, domain 1"/>
    <property type="match status" value="1"/>
</dbReference>
<dbReference type="Gramene" id="rna31570">
    <property type="protein sequence ID" value="RHN56205.1"/>
    <property type="gene ID" value="gene31570"/>
</dbReference>
<dbReference type="EMBL" id="CM001221">
    <property type="protein sequence ID" value="AES98167.1"/>
    <property type="molecule type" value="Genomic_DNA"/>
</dbReference>
<dbReference type="HOGENOM" id="CLU_000288_35_2_1"/>
<evidence type="ECO:0000256" key="3">
    <source>
        <dbReference type="ARBA" id="ARBA00022553"/>
    </source>
</evidence>
<evidence type="ECO:0000256" key="9">
    <source>
        <dbReference type="ARBA" id="ARBA00022777"/>
    </source>
</evidence>
<organism evidence="22 25">
    <name type="scientific">Medicago truncatula</name>
    <name type="common">Barrel medic</name>
    <name type="synonym">Medicago tribuloides</name>
    <dbReference type="NCBI Taxonomy" id="3880"/>
    <lineage>
        <taxon>Eukaryota</taxon>
        <taxon>Viridiplantae</taxon>
        <taxon>Streptophyta</taxon>
        <taxon>Embryophyta</taxon>
        <taxon>Tracheophyta</taxon>
        <taxon>Spermatophyta</taxon>
        <taxon>Magnoliopsida</taxon>
        <taxon>eudicotyledons</taxon>
        <taxon>Gunneridae</taxon>
        <taxon>Pentapetalae</taxon>
        <taxon>rosids</taxon>
        <taxon>fabids</taxon>
        <taxon>Fabales</taxon>
        <taxon>Fabaceae</taxon>
        <taxon>Papilionoideae</taxon>
        <taxon>50 kb inversion clade</taxon>
        <taxon>NPAAA clade</taxon>
        <taxon>Hologalegina</taxon>
        <taxon>IRL clade</taxon>
        <taxon>Trifolieae</taxon>
        <taxon>Medicago</taxon>
    </lineage>
</organism>
<feature type="domain" description="Gnk2-homologous" evidence="21">
    <location>
        <begin position="128"/>
        <end position="239"/>
    </location>
</feature>
<evidence type="ECO:0000256" key="8">
    <source>
        <dbReference type="ARBA" id="ARBA00022741"/>
    </source>
</evidence>
<dbReference type="OMA" id="RISSCHN"/>
<keyword evidence="9" id="KW-0418">Kinase</keyword>
<dbReference type="GO" id="GO:0006955">
    <property type="term" value="P:immune response"/>
    <property type="evidence" value="ECO:0000318"/>
    <property type="project" value="GO_Central"/>
</dbReference>
<dbReference type="GO" id="GO:0004674">
    <property type="term" value="F:protein serine/threonine kinase activity"/>
    <property type="evidence" value="ECO:0000318"/>
    <property type="project" value="GO_Central"/>
</dbReference>
<proteinExistence type="predicted"/>
<name>G7KBD2_MEDTR</name>
<dbReference type="InterPro" id="IPR002902">
    <property type="entry name" value="GNK2"/>
</dbReference>
<gene>
    <name evidence="24" type="primary">11442310</name>
    <name evidence="22" type="ordered locus">MTR_5g065130</name>
    <name evidence="23" type="ORF">MtrunA17_Chr5g0426941</name>
</gene>
<dbReference type="Gene3D" id="3.30.430.20">
    <property type="entry name" value="Gnk2 domain, C-X8-C-X2-C motif"/>
    <property type="match status" value="2"/>
</dbReference>
<keyword evidence="4 23" id="KW-0808">Transferase</keyword>
<dbReference type="PANTHER" id="PTHR27002">
    <property type="entry name" value="RECEPTOR-LIKE SERINE/THREONINE-PROTEIN KINASE SD1-8"/>
    <property type="match status" value="1"/>
</dbReference>
<dbReference type="PROSITE" id="PS00108">
    <property type="entry name" value="PROTEIN_KINASE_ST"/>
    <property type="match status" value="1"/>
</dbReference>
<dbReference type="InterPro" id="IPR001245">
    <property type="entry name" value="Ser-Thr/Tyr_kinase_cat_dom"/>
</dbReference>
<dbReference type="Pfam" id="PF07714">
    <property type="entry name" value="PK_Tyr_Ser-Thr"/>
    <property type="match status" value="1"/>
</dbReference>
<dbReference type="Gene3D" id="1.10.510.10">
    <property type="entry name" value="Transferase(Phosphotransferase) domain 1"/>
    <property type="match status" value="1"/>
</dbReference>
<feature type="domain" description="Gnk2-homologous" evidence="21">
    <location>
        <begin position="19"/>
        <end position="122"/>
    </location>
</feature>
<dbReference type="FunFam" id="3.30.430.20:FF:000003">
    <property type="entry name" value="Cysteine-rich RLK (RECEPTOR-like protein kinase) 10"/>
    <property type="match status" value="1"/>
</dbReference>
<dbReference type="CDD" id="cd23509">
    <property type="entry name" value="Gnk2-like"/>
    <property type="match status" value="2"/>
</dbReference>
<feature type="binding site" evidence="17">
    <location>
        <position position="368"/>
    </location>
    <ligand>
        <name>ATP</name>
        <dbReference type="ChEBI" id="CHEBI:30616"/>
    </ligand>
</feature>
<dbReference type="EnsemblPlants" id="AES98167">
    <property type="protein sequence ID" value="AES98167"/>
    <property type="gene ID" value="MTR_5g065130"/>
</dbReference>
<dbReference type="PANTHER" id="PTHR27002:SF1074">
    <property type="entry name" value="CYSTEINE-RICH RECEPTOR-KINASE-LIKE PROTEIN"/>
    <property type="match status" value="1"/>
</dbReference>
<dbReference type="SMART" id="SM00220">
    <property type="entry name" value="S_TKc"/>
    <property type="match status" value="1"/>
</dbReference>
<dbReference type="GO" id="GO:0006979">
    <property type="term" value="P:response to oxidative stress"/>
    <property type="evidence" value="ECO:0007669"/>
    <property type="project" value="UniProtKB-ARBA"/>
</dbReference>
<keyword evidence="12 18" id="KW-0472">Membrane</keyword>
<dbReference type="GO" id="GO:0007165">
    <property type="term" value="P:signal transduction"/>
    <property type="evidence" value="ECO:0000318"/>
    <property type="project" value="GO_Central"/>
</dbReference>
<dbReference type="AlphaFoldDB" id="G7KBD2"/>
<keyword evidence="2" id="KW-0723">Serine/threonine-protein kinase</keyword>
<dbReference type="FunFam" id="1.10.510.10:FF:000129">
    <property type="entry name" value="cysteine-rich receptor-like protein kinase 10"/>
    <property type="match status" value="1"/>
</dbReference>
<evidence type="ECO:0000313" key="26">
    <source>
        <dbReference type="Proteomes" id="UP000265566"/>
    </source>
</evidence>
<dbReference type="FunFam" id="3.30.430.20:FF:000002">
    <property type="entry name" value="Cysteine-rich receptor-like protein kinase 10"/>
    <property type="match status" value="1"/>
</dbReference>
<protein>
    <submittedName>
        <fullName evidence="22">Cysteine-rich receptor-kinase-like protein</fullName>
    </submittedName>
</protein>
<sequence length="665" mass="75221">MALYPFVCCLIVIIVSQAKAIFECDNNRGNYTVNSTYDNNLKTLLYSFSSHTEINYGFYNFSYGQHPDKIKAIGLCRGDLEPNQCRRNLNNSIAYLRAKCPNQKEAILWGDDVTLRYTYRSILGSLETDPTRYFSNTMSTTEADKYIEPLSFVMRNLTDKAASGDSRRKYEADGVNTTDFSTIYGLVQCMPDLSSQQCSNCLYTAISEIDPDPFNRYYMGLGGEVVKPSCRLRFDTYRFYNSTIELESLSLQPSPSLPPSAVTNNTSLGHSKIGIVIATTVPVVTVVLVLIFICFYRLRKPKLNFEANMGKYDDGGEEDMTIVESLQFNFDIIQVATSDFSNSNKLGQGGFGIVYRGKLLNGHMIAVKRLSTNSDQGDVEFKNEVLLVAKLQHRNLVRLLGFCLEGRERLLIYEFVSNKSLDYFIFDPTRKTQLNWQTRYNIIKGIARGLLYLHEDSRLRIIHRDLKASNILLDEEMNPKISDFGLARRFVIGQTEGSTNRIVGTYGYMAPEYAMHGEFSVKSDVYSFGVLLLEIISGHKNSANIFHGEDMEYLLSYAWRSWIEGRATDIIDPSLKNISQNEILRCIHIGLLCIQENLIDRPTMASVAVMLNSYSLALSIPSKPAYFIGSGTRMLPDMQLHVDNVGATRLNESMNQVSITDPYPR</sequence>
<dbReference type="PROSITE" id="PS51473">
    <property type="entry name" value="GNK2"/>
    <property type="match status" value="2"/>
</dbReference>
<dbReference type="InterPro" id="IPR000719">
    <property type="entry name" value="Prot_kinase_dom"/>
</dbReference>
<keyword evidence="11 18" id="KW-1133">Transmembrane helix</keyword>
<keyword evidence="13 22" id="KW-0675">Receptor</keyword>
<feature type="domain" description="Protein kinase" evidence="20">
    <location>
        <begin position="340"/>
        <end position="665"/>
    </location>
</feature>
<evidence type="ECO:0000256" key="4">
    <source>
        <dbReference type="ARBA" id="ARBA00022679"/>
    </source>
</evidence>
<evidence type="ECO:0000256" key="10">
    <source>
        <dbReference type="ARBA" id="ARBA00022840"/>
    </source>
</evidence>
<feature type="transmembrane region" description="Helical" evidence="18">
    <location>
        <begin position="273"/>
        <end position="296"/>
    </location>
</feature>
<dbReference type="FunFam" id="3.30.200.20:FF:000142">
    <property type="entry name" value="Cysteine-rich receptor-like protein kinase 10"/>
    <property type="match status" value="1"/>
</dbReference>
<dbReference type="Proteomes" id="UP000002051">
    <property type="component" value="Chromosome 5"/>
</dbReference>
<dbReference type="GO" id="GO:0005886">
    <property type="term" value="C:plasma membrane"/>
    <property type="evidence" value="ECO:0000318"/>
    <property type="project" value="GO_Central"/>
</dbReference>
<keyword evidence="14" id="KW-0325">Glycoprotein</keyword>
<evidence type="ECO:0000259" key="20">
    <source>
        <dbReference type="PROSITE" id="PS50011"/>
    </source>
</evidence>
<evidence type="ECO:0000313" key="22">
    <source>
        <dbReference type="EMBL" id="AES98167.1"/>
    </source>
</evidence>
<evidence type="ECO:0000256" key="11">
    <source>
        <dbReference type="ARBA" id="ARBA00022989"/>
    </source>
</evidence>
<dbReference type="SUPFAM" id="SSF56112">
    <property type="entry name" value="Protein kinase-like (PK-like)"/>
    <property type="match status" value="1"/>
</dbReference>
<dbReference type="InterPro" id="IPR017441">
    <property type="entry name" value="Protein_kinase_ATP_BS"/>
</dbReference>
<reference evidence="24" key="3">
    <citation type="submission" date="2015-04" db="UniProtKB">
        <authorList>
            <consortium name="EnsemblPlants"/>
        </authorList>
    </citation>
    <scope>IDENTIFICATION</scope>
    <source>
        <strain evidence="24">cv. Jemalong A17</strain>
    </source>
</reference>
<dbReference type="Pfam" id="PF01657">
    <property type="entry name" value="Stress-antifung"/>
    <property type="match status" value="2"/>
</dbReference>
<dbReference type="PaxDb" id="3880-AES98167"/>
<dbReference type="InterPro" id="IPR011009">
    <property type="entry name" value="Kinase-like_dom_sf"/>
</dbReference>
<dbReference type="eggNOG" id="ENOG502QWDY">
    <property type="taxonomic scope" value="Eukaryota"/>
</dbReference>
<evidence type="ECO:0000313" key="24">
    <source>
        <dbReference type="EnsemblPlants" id="AES98167"/>
    </source>
</evidence>
<dbReference type="GO" id="GO:0005524">
    <property type="term" value="F:ATP binding"/>
    <property type="evidence" value="ECO:0007669"/>
    <property type="project" value="UniProtKB-UniRule"/>
</dbReference>
<comment type="catalytic activity">
    <reaction evidence="15">
        <text>L-seryl-[protein] + ATP = O-phospho-L-seryl-[protein] + ADP + H(+)</text>
        <dbReference type="Rhea" id="RHEA:17989"/>
        <dbReference type="Rhea" id="RHEA-COMP:9863"/>
        <dbReference type="Rhea" id="RHEA-COMP:11604"/>
        <dbReference type="ChEBI" id="CHEBI:15378"/>
        <dbReference type="ChEBI" id="CHEBI:29999"/>
        <dbReference type="ChEBI" id="CHEBI:30616"/>
        <dbReference type="ChEBI" id="CHEBI:83421"/>
        <dbReference type="ChEBI" id="CHEBI:456216"/>
    </reaction>
</comment>
<accession>G7KBD2</accession>
<evidence type="ECO:0000259" key="21">
    <source>
        <dbReference type="PROSITE" id="PS51473"/>
    </source>
</evidence>
<evidence type="ECO:0000313" key="23">
    <source>
        <dbReference type="EMBL" id="RHN56205.1"/>
    </source>
</evidence>
<keyword evidence="3" id="KW-0597">Phosphoprotein</keyword>
<evidence type="ECO:0000256" key="6">
    <source>
        <dbReference type="ARBA" id="ARBA00022729"/>
    </source>
</evidence>
<reference evidence="23" key="5">
    <citation type="journal article" date="2018" name="Nat. Plants">
        <title>Whole-genome landscape of Medicago truncatula symbiotic genes.</title>
        <authorList>
            <person name="Pecrix Y."/>
            <person name="Gamas P."/>
            <person name="Carrere S."/>
        </authorList>
    </citation>
    <scope>NUCLEOTIDE SEQUENCE</scope>
    <source>
        <tissue evidence="23">Leaves</tissue>
    </source>
</reference>
<dbReference type="KEGG" id="mtr:11442310"/>
<dbReference type="PROSITE" id="PS50011">
    <property type="entry name" value="PROTEIN_KINASE_DOM"/>
    <property type="match status" value="1"/>
</dbReference>
<evidence type="ECO:0000256" key="14">
    <source>
        <dbReference type="ARBA" id="ARBA00023180"/>
    </source>
</evidence>
<keyword evidence="7" id="KW-0677">Repeat</keyword>